<dbReference type="OrthoDB" id="160374at2759"/>
<dbReference type="PANTHER" id="PTHR15682:SF2">
    <property type="entry name" value="UNHEALTHY RIBOSOME BIOGENESIS PROTEIN 2 HOMOLOG"/>
    <property type="match status" value="1"/>
</dbReference>
<evidence type="ECO:0000313" key="3">
    <source>
        <dbReference type="Proteomes" id="UP000054928"/>
    </source>
</evidence>
<dbReference type="GO" id="GO:0005730">
    <property type="term" value="C:nucleolus"/>
    <property type="evidence" value="ECO:0007669"/>
    <property type="project" value="TreeGrafter"/>
</dbReference>
<dbReference type="EMBL" id="CCYD01003077">
    <property type="protein sequence ID" value="CEG49547.1"/>
    <property type="molecule type" value="Genomic_DNA"/>
</dbReference>
<dbReference type="InterPro" id="IPR018849">
    <property type="entry name" value="Urb2/Npa2_C"/>
</dbReference>
<evidence type="ECO:0000313" key="2">
    <source>
        <dbReference type="EMBL" id="CEG49547.1"/>
    </source>
</evidence>
<dbReference type="OMA" id="THRYVGK"/>
<name>A0A0N7L8D2_PLAHL</name>
<evidence type="ECO:0000259" key="1">
    <source>
        <dbReference type="Pfam" id="PF10441"/>
    </source>
</evidence>
<keyword evidence="3" id="KW-1185">Reference proteome</keyword>
<feature type="domain" description="Nucleolar 27S pre-rRNA processing Urb2/Npa2 C-terminal" evidence="1">
    <location>
        <begin position="1305"/>
        <end position="1494"/>
    </location>
</feature>
<dbReference type="InterPro" id="IPR052609">
    <property type="entry name" value="Ribosome_Biogenesis_Reg"/>
</dbReference>
<organism evidence="2 3">
    <name type="scientific">Plasmopara halstedii</name>
    <name type="common">Downy mildew of sunflower</name>
    <dbReference type="NCBI Taxonomy" id="4781"/>
    <lineage>
        <taxon>Eukaryota</taxon>
        <taxon>Sar</taxon>
        <taxon>Stramenopiles</taxon>
        <taxon>Oomycota</taxon>
        <taxon>Peronosporomycetes</taxon>
        <taxon>Peronosporales</taxon>
        <taxon>Peronosporaceae</taxon>
        <taxon>Plasmopara</taxon>
    </lineage>
</organism>
<dbReference type="Proteomes" id="UP000054928">
    <property type="component" value="Unassembled WGS sequence"/>
</dbReference>
<dbReference type="GO" id="GO:0042254">
    <property type="term" value="P:ribosome biogenesis"/>
    <property type="evidence" value="ECO:0007669"/>
    <property type="project" value="TreeGrafter"/>
</dbReference>
<sequence>MVAWDGVLALLQWQHIRHGKMDDAALLQTGIKLLQPDNNAQYGLESAINRAERAFNLPWQRIASEVLQFALYVVTKSKQNDEYPIHQALRLLQMSLNVFAIRGDTQLTSLSLNSCNLLLSALAEILEDVQHDENSLQTLQDVTSVFCFLFGFPTGSFQLYRPPTNVYAEFLRRALTALFQALTYSEKNCQTALKMQHQQTYVKLVHATLFVFQKLQKTQSNKKKVFSAIAKTSLKDFVSYRHALLTFHKMKIIGVEAVVALLDDIVDDALFSIEHICQYHSAMVYCAIWKTERNKNNETHDKLNKTATRKRRIASGSKATLGLISYQKNLFDGLFNLLLDQDLPQGLKKSVGEFFNMLVHKFTIRIRAAATTKIEDTKTDLKTSRKRTAVVIAATSTDQSPLKFWCELNAVAYSAFQRATIKQDFLPVLVSIFNALFRALCECDLYRVTEDTEEREHFCTMEKVLISFIEVLNIEHEGEITKCVTRASEECEIVSNAARCSPNLFNNCLVAIFELLGVQAGRIFLLTENECTKRYLSAVSNAMVELIHAYFSMRRLDVFLKSAFTIQRAHEGLYKLLMLPSCDLALRKAFIALPPGQMDVLWNVCVKRIASFASSEDGGQSVHAVAIARLLFQTYLQEFYVVSQYRSKISGLIYETYTQLFPEIVEKLDSFAKPLTFYQRELFCILGELTTFVSTLDAWVREKTFDRMFSKLHDDRFSEVMKQLLSIDSSGHKNEKCGKLSKLSDGKVCMISSGHGPAALGFVKLCVFWLRRMDVWGKRANSAAQVACESREIVNRLLVKYVIHWKCWEAVSFYLPELMANGGNNECDYFFREIIKSFISEVGEKKLDGSAGRILCDAGFYEIATLQKVAPESLNTIVLEFVDRVKSASLNCVKDALIFFEFVSSFPVNYLKPEDCGNLLVAVLKLYEAISTPECKALPSKPELCQAMLTWIQLHFKLVGKKIYRAFPALVEQLHKGSRLIFIHLEADDSISVSLISEVLGYCLDIGAQVVVDELLNSVVIKNFETEDYTTMTGKVKRAAMVVEALVAYRSTTLSDISVEEKKFVEKFVEFVTQDRVCEMESPMSYTVLAALIKYQSFLHKKARCHKYQPSTPLHSPLLSLLVKNVGKALAASRMLVKTDLRDSMESQSAAWLFFASFCKEYASFRTFLPPLKTFGYLTAISLSLVTRDCPDVKMEQALLDVITNANTDELSLLLSTILHELVAHENRRKLNALRAMCLLLSGDRKINASRRLLLNERKDMIVEALLQNFAVHLMHDNVVHADPTIDAKTLCIWNLKSFVLVFCKPELFTWNSYEFPHVITAFQPLVVAVSCWEAGNNLCNVQELHELWTSSYTLLLRVVRHYFSSLADGIHHLVQAANALLRLLVLSSASSEYSKYCSDWCSNLARLYGYMKEHDVQLRKHVVYLLMAFILSVTRDKLPVQYQQKLRPGIFALLDVCSPFEKEQLFGALDSTGKSLLKTLDTNYKLTHRYVGKV</sequence>
<dbReference type="PANTHER" id="PTHR15682">
    <property type="entry name" value="UNHEALTHY RIBOSOME BIOGENESIS PROTEIN 2 HOMOLOG"/>
    <property type="match status" value="1"/>
</dbReference>
<reference evidence="3" key="1">
    <citation type="submission" date="2014-09" db="EMBL/GenBank/DDBJ databases">
        <authorList>
            <person name="Sharma Rahul"/>
            <person name="Thines Marco"/>
        </authorList>
    </citation>
    <scope>NUCLEOTIDE SEQUENCE [LARGE SCALE GENOMIC DNA]</scope>
</reference>
<proteinExistence type="predicted"/>
<protein>
    <submittedName>
        <fullName evidence="2">Nucleolar 27S pre-rRNA processing, Urb2/Npa2, C-terminal</fullName>
    </submittedName>
</protein>
<dbReference type="Pfam" id="PF10441">
    <property type="entry name" value="Urb2"/>
    <property type="match status" value="1"/>
</dbReference>
<dbReference type="RefSeq" id="XP_024585916.1">
    <property type="nucleotide sequence ID" value="XM_024720748.1"/>
</dbReference>
<dbReference type="GeneID" id="36402360"/>
<accession>A0A0N7L8D2</accession>